<keyword evidence="2" id="KW-1185">Reference proteome</keyword>
<evidence type="ECO:0000313" key="2">
    <source>
        <dbReference type="Proteomes" id="UP000515153"/>
    </source>
</evidence>
<sequence length="218" mass="25614">MRTFSTGRSSHLLCTNTIRISIKLKSYLMLKPEAYQYQSQLSTKSRFPYFQNLLRPLSTPLWQHNQLQKTDFPEWDSGDPIPSPFLFWYYYRTSQALEAMEEPHRSQMRLLSNWIDQGYRDVYADDVEELFDRGFVSKSTMPFFLKPGDVVVSKHEDITNSSIVLSWSDITNEKTKSTNWQAKTWSYKFDGSFYKVESELSVSPKFDAEHGNILIQEL</sequence>
<dbReference type="Proteomes" id="UP000515153">
    <property type="component" value="Chromosome VII"/>
</dbReference>
<accession>A0A6P8AYH2</accession>
<reference evidence="2 3" key="1">
    <citation type="journal article" date="2019" name="Mol. Biol. Evol.">
        <title>Blast fungal genomes show frequent chromosomal changes, gene gains and losses, and effector gene turnover.</title>
        <authorList>
            <person name="Gomez Luciano L.B."/>
            <person name="Jason Tsai I."/>
            <person name="Chuma I."/>
            <person name="Tosa Y."/>
            <person name="Chen Y.H."/>
            <person name="Li J.Y."/>
            <person name="Li M.Y."/>
            <person name="Jade Lu M.Y."/>
            <person name="Nakayashiki H."/>
            <person name="Li W.H."/>
        </authorList>
    </citation>
    <scope>NUCLEOTIDE SEQUENCE [LARGE SCALE GENOMIC DNA]</scope>
    <source>
        <strain evidence="2 3">NI907</strain>
    </source>
</reference>
<evidence type="ECO:0000313" key="3">
    <source>
        <dbReference type="RefSeq" id="XP_030979917.1"/>
    </source>
</evidence>
<reference evidence="3" key="3">
    <citation type="submission" date="2025-08" db="UniProtKB">
        <authorList>
            <consortium name="RefSeq"/>
        </authorList>
    </citation>
    <scope>IDENTIFICATION</scope>
    <source>
        <strain evidence="3">NI907</strain>
    </source>
</reference>
<evidence type="ECO:0000259" key="1">
    <source>
        <dbReference type="Pfam" id="PF22942"/>
    </source>
</evidence>
<dbReference type="GeneID" id="41965202"/>
<protein>
    <recommendedName>
        <fullName evidence="1">DUF7025 domain-containing protein</fullName>
    </recommendedName>
</protein>
<reference evidence="3" key="2">
    <citation type="submission" date="2019-10" db="EMBL/GenBank/DDBJ databases">
        <authorList>
            <consortium name="NCBI Genome Project"/>
        </authorList>
    </citation>
    <scope>NUCLEOTIDE SEQUENCE</scope>
    <source>
        <strain evidence="3">NI907</strain>
    </source>
</reference>
<dbReference type="AlphaFoldDB" id="A0A6P8AYH2"/>
<dbReference type="Pfam" id="PF22942">
    <property type="entry name" value="DUF7025"/>
    <property type="match status" value="1"/>
</dbReference>
<feature type="domain" description="DUF7025" evidence="1">
    <location>
        <begin position="128"/>
        <end position="208"/>
    </location>
</feature>
<gene>
    <name evidence="3" type="ORF">PgNI_10321</name>
</gene>
<proteinExistence type="predicted"/>
<dbReference type="RefSeq" id="XP_030979917.1">
    <property type="nucleotide sequence ID" value="XM_031130294.1"/>
</dbReference>
<dbReference type="KEGG" id="pgri:PgNI_10321"/>
<organism evidence="2 3">
    <name type="scientific">Pyricularia grisea</name>
    <name type="common">Crabgrass-specific blast fungus</name>
    <name type="synonym">Magnaporthe grisea</name>
    <dbReference type="NCBI Taxonomy" id="148305"/>
    <lineage>
        <taxon>Eukaryota</taxon>
        <taxon>Fungi</taxon>
        <taxon>Dikarya</taxon>
        <taxon>Ascomycota</taxon>
        <taxon>Pezizomycotina</taxon>
        <taxon>Sordariomycetes</taxon>
        <taxon>Sordariomycetidae</taxon>
        <taxon>Magnaporthales</taxon>
        <taxon>Pyriculariaceae</taxon>
        <taxon>Pyricularia</taxon>
    </lineage>
</organism>
<dbReference type="InterPro" id="IPR054289">
    <property type="entry name" value="DUF7025"/>
</dbReference>
<name>A0A6P8AYH2_PYRGI</name>